<organism evidence="1 2">
    <name type="scientific">Blautia caecimuris</name>
    <dbReference type="NCBI Taxonomy" id="1796615"/>
    <lineage>
        <taxon>Bacteria</taxon>
        <taxon>Bacillati</taxon>
        <taxon>Bacillota</taxon>
        <taxon>Clostridia</taxon>
        <taxon>Lachnospirales</taxon>
        <taxon>Lachnospiraceae</taxon>
        <taxon>Blautia</taxon>
    </lineage>
</organism>
<name>A0ABV2M575_9FIRM</name>
<protein>
    <submittedName>
        <fullName evidence="1">Uncharacterized protein</fullName>
    </submittedName>
</protein>
<comment type="caution">
    <text evidence="1">The sequence shown here is derived from an EMBL/GenBank/DDBJ whole genome shotgun (WGS) entry which is preliminary data.</text>
</comment>
<sequence>MKNYEVTLVAHYAKTISIYADSPEQAAEKLKTVLFDTDLVRFSDEDFVCGEAEISDPLEDAGEEREAEGEDFEDDCCSGCPCFRTVCKGCCHEGGD</sequence>
<dbReference type="Proteomes" id="UP001549106">
    <property type="component" value="Unassembled WGS sequence"/>
</dbReference>
<evidence type="ECO:0000313" key="1">
    <source>
        <dbReference type="EMBL" id="MET3751614.1"/>
    </source>
</evidence>
<keyword evidence="2" id="KW-1185">Reference proteome</keyword>
<reference evidence="1 2" key="1">
    <citation type="submission" date="2024-06" db="EMBL/GenBank/DDBJ databases">
        <title>Genomic Encyclopedia of Type Strains, Phase IV (KMG-IV): sequencing the most valuable type-strain genomes for metagenomic binning, comparative biology and taxonomic classification.</title>
        <authorList>
            <person name="Goeker M."/>
        </authorList>
    </citation>
    <scope>NUCLEOTIDE SEQUENCE [LARGE SCALE GENOMIC DNA]</scope>
    <source>
        <strain evidence="1 2">DSM 29492</strain>
    </source>
</reference>
<dbReference type="EMBL" id="JBEPMJ010000024">
    <property type="protein sequence ID" value="MET3751614.1"/>
    <property type="molecule type" value="Genomic_DNA"/>
</dbReference>
<dbReference type="RefSeq" id="WP_257465217.1">
    <property type="nucleotide sequence ID" value="NZ_JANJZT010000025.1"/>
</dbReference>
<gene>
    <name evidence="1" type="ORF">ABID24_002873</name>
</gene>
<accession>A0ABV2M575</accession>
<evidence type="ECO:0000313" key="2">
    <source>
        <dbReference type="Proteomes" id="UP001549106"/>
    </source>
</evidence>
<proteinExistence type="predicted"/>